<dbReference type="GO" id="GO:0015791">
    <property type="term" value="P:polyol transmembrane transport"/>
    <property type="evidence" value="ECO:0007669"/>
    <property type="project" value="UniProtKB-ARBA"/>
</dbReference>
<evidence type="ECO:0000256" key="6">
    <source>
        <dbReference type="ARBA" id="ARBA00023136"/>
    </source>
</evidence>
<feature type="transmembrane region" description="Helical" evidence="8">
    <location>
        <begin position="564"/>
        <end position="587"/>
    </location>
</feature>
<feature type="transmembrane region" description="Helical" evidence="8">
    <location>
        <begin position="197"/>
        <end position="218"/>
    </location>
</feature>
<dbReference type="PROSITE" id="PS50850">
    <property type="entry name" value="MFS"/>
    <property type="match status" value="1"/>
</dbReference>
<feature type="transmembrane region" description="Helical" evidence="8">
    <location>
        <begin position="418"/>
        <end position="445"/>
    </location>
</feature>
<sequence length="799" mass="88741">MATYQAGSNGLAEFSLQPTVPIYPTDTVGVGQQINNYGDPVVEPTPRQDRMKENPLEALELDELDIRVKALFQAQFHGKKSVTERELLIGARLARSNYANHERDLELDTEDSRPKSFRASMDTVNGVLEDHDWKALDVQKSKRFWKEPKAVLVTLAVCCVAPLIQGWDQAANGNLGWPEATRVSIEIEPDDYAGADIWQFGVVNAIMWFAAMAGPFLFDPICNATFLGRRGSVFITGVFSLAASLGSASIHTWQQLLACRMILGIAIGARASIVPVWESEILPPAKRGRVLVSWQTSVALGLLFGHCTTYYFIQHWEYQVISGALPAITLLVLVYIGCESPRWLIVQERYLKAFETLVHLRGERLLAAEEFCYTYFQIQTERALALNMAEPDFTRYQPRTRYFRRLLRLVSLVRNRRALIATTIVMLAQPLSGINIIALLGTTFFKMTHLDARKKADTQDKNNVKLSIGFAAATVAASALAYFLVEPLPVDASLDELYAPAPGAHWGLNSRKIKGQQRRLRELQRLLRGRKRLLLISLACGTIILGALTGLLSLPSESRSRAPAVAAFIFFLGICYAPGVGAVPFLYSTEVWPNEARDVGMSVGVLVNFFGAAMVTLVVPLALDWGFVKLFGIFTGLSAFAFLLVYFFVPCTNKAVSLEEMSAIFEHSLFQHARDQVKEVIPFRISRKQKTPMNPSVPYTGPYMHPPQRAFSEPLPGQQSFGIPISTQYVPYGYQAEQYFHEAPPIPQPYYPMQVSAQSSPHGSISMTQSQGFGSVPAVNTHQSPLGTSNSAQFHHGQR</sequence>
<name>A0A6A6TKB1_9PLEO</name>
<evidence type="ECO:0000313" key="10">
    <source>
        <dbReference type="EMBL" id="KAF2660475.1"/>
    </source>
</evidence>
<dbReference type="Pfam" id="PF00083">
    <property type="entry name" value="Sugar_tr"/>
    <property type="match status" value="2"/>
</dbReference>
<evidence type="ECO:0000256" key="7">
    <source>
        <dbReference type="SAM" id="MobiDB-lite"/>
    </source>
</evidence>
<evidence type="ECO:0000256" key="8">
    <source>
        <dbReference type="SAM" id="Phobius"/>
    </source>
</evidence>
<dbReference type="PANTHER" id="PTHR48020:SF40">
    <property type="entry name" value="MAJOR FACILITATOR SUPERFAMILY (MFS) PROFILE DOMAIN-CONTAINING PROTEIN"/>
    <property type="match status" value="1"/>
</dbReference>
<proteinExistence type="inferred from homology"/>
<evidence type="ECO:0000256" key="5">
    <source>
        <dbReference type="ARBA" id="ARBA00022989"/>
    </source>
</evidence>
<dbReference type="PANTHER" id="PTHR48020">
    <property type="entry name" value="PROTON MYO-INOSITOL COTRANSPORTER"/>
    <property type="match status" value="1"/>
</dbReference>
<dbReference type="Gene3D" id="1.20.1250.20">
    <property type="entry name" value="MFS general substrate transporter like domains"/>
    <property type="match status" value="1"/>
</dbReference>
<evidence type="ECO:0000256" key="2">
    <source>
        <dbReference type="ARBA" id="ARBA00010992"/>
    </source>
</evidence>
<protein>
    <submittedName>
        <fullName evidence="10">MFS general substrate transporter</fullName>
    </submittedName>
</protein>
<keyword evidence="5 8" id="KW-1133">Transmembrane helix</keyword>
<organism evidence="10 11">
    <name type="scientific">Lophiostoma macrostomum CBS 122681</name>
    <dbReference type="NCBI Taxonomy" id="1314788"/>
    <lineage>
        <taxon>Eukaryota</taxon>
        <taxon>Fungi</taxon>
        <taxon>Dikarya</taxon>
        <taxon>Ascomycota</taxon>
        <taxon>Pezizomycotina</taxon>
        <taxon>Dothideomycetes</taxon>
        <taxon>Pleosporomycetidae</taxon>
        <taxon>Pleosporales</taxon>
        <taxon>Lophiostomataceae</taxon>
        <taxon>Lophiostoma</taxon>
    </lineage>
</organism>
<dbReference type="InterPro" id="IPR005828">
    <property type="entry name" value="MFS_sugar_transport-like"/>
</dbReference>
<keyword evidence="11" id="KW-1185">Reference proteome</keyword>
<keyword evidence="3" id="KW-0813">Transport</keyword>
<feature type="transmembrane region" description="Helical" evidence="8">
    <location>
        <begin position="150"/>
        <end position="167"/>
    </location>
</feature>
<feature type="transmembrane region" description="Helical" evidence="8">
    <location>
        <begin position="230"/>
        <end position="253"/>
    </location>
</feature>
<keyword evidence="4 8" id="KW-0812">Transmembrane</keyword>
<dbReference type="Proteomes" id="UP000799324">
    <property type="component" value="Unassembled WGS sequence"/>
</dbReference>
<evidence type="ECO:0000256" key="1">
    <source>
        <dbReference type="ARBA" id="ARBA00004141"/>
    </source>
</evidence>
<dbReference type="SUPFAM" id="SSF103473">
    <property type="entry name" value="MFS general substrate transporter"/>
    <property type="match status" value="1"/>
</dbReference>
<gene>
    <name evidence="10" type="ORF">K491DRAFT_688231</name>
</gene>
<dbReference type="PRINTS" id="PR00171">
    <property type="entry name" value="SUGRTRNSPORT"/>
</dbReference>
<dbReference type="GO" id="GO:0015798">
    <property type="term" value="P:myo-inositol transport"/>
    <property type="evidence" value="ECO:0007669"/>
    <property type="project" value="UniProtKB-ARBA"/>
</dbReference>
<evidence type="ECO:0000256" key="4">
    <source>
        <dbReference type="ARBA" id="ARBA00022692"/>
    </source>
</evidence>
<dbReference type="AlphaFoldDB" id="A0A6A6TKB1"/>
<dbReference type="InterPro" id="IPR050814">
    <property type="entry name" value="Myo-inositol_Transporter"/>
</dbReference>
<dbReference type="GO" id="GO:0022857">
    <property type="term" value="F:transmembrane transporter activity"/>
    <property type="evidence" value="ECO:0007669"/>
    <property type="project" value="InterPro"/>
</dbReference>
<keyword evidence="6 8" id="KW-0472">Membrane</keyword>
<feature type="transmembrane region" description="Helical" evidence="8">
    <location>
        <begin position="466"/>
        <end position="485"/>
    </location>
</feature>
<dbReference type="InterPro" id="IPR003663">
    <property type="entry name" value="Sugar/inositol_transpt"/>
</dbReference>
<feature type="transmembrane region" description="Helical" evidence="8">
    <location>
        <begin position="599"/>
        <end position="623"/>
    </location>
</feature>
<reference evidence="10" key="1">
    <citation type="journal article" date="2020" name="Stud. Mycol.">
        <title>101 Dothideomycetes genomes: a test case for predicting lifestyles and emergence of pathogens.</title>
        <authorList>
            <person name="Haridas S."/>
            <person name="Albert R."/>
            <person name="Binder M."/>
            <person name="Bloem J."/>
            <person name="Labutti K."/>
            <person name="Salamov A."/>
            <person name="Andreopoulos B."/>
            <person name="Baker S."/>
            <person name="Barry K."/>
            <person name="Bills G."/>
            <person name="Bluhm B."/>
            <person name="Cannon C."/>
            <person name="Castanera R."/>
            <person name="Culley D."/>
            <person name="Daum C."/>
            <person name="Ezra D."/>
            <person name="Gonzalez J."/>
            <person name="Henrissat B."/>
            <person name="Kuo A."/>
            <person name="Liang C."/>
            <person name="Lipzen A."/>
            <person name="Lutzoni F."/>
            <person name="Magnuson J."/>
            <person name="Mondo S."/>
            <person name="Nolan M."/>
            <person name="Ohm R."/>
            <person name="Pangilinan J."/>
            <person name="Park H.-J."/>
            <person name="Ramirez L."/>
            <person name="Alfaro M."/>
            <person name="Sun H."/>
            <person name="Tritt A."/>
            <person name="Yoshinaga Y."/>
            <person name="Zwiers L.-H."/>
            <person name="Turgeon B."/>
            <person name="Goodwin S."/>
            <person name="Spatafora J."/>
            <person name="Crous P."/>
            <person name="Grigoriev I."/>
        </authorList>
    </citation>
    <scope>NUCLEOTIDE SEQUENCE</scope>
    <source>
        <strain evidence="10">CBS 122681</strain>
    </source>
</reference>
<evidence type="ECO:0000313" key="11">
    <source>
        <dbReference type="Proteomes" id="UP000799324"/>
    </source>
</evidence>
<dbReference type="InterPro" id="IPR020846">
    <property type="entry name" value="MFS_dom"/>
</dbReference>
<dbReference type="GO" id="GO:0016020">
    <property type="term" value="C:membrane"/>
    <property type="evidence" value="ECO:0007669"/>
    <property type="project" value="UniProtKB-SubCell"/>
</dbReference>
<feature type="transmembrane region" description="Helical" evidence="8">
    <location>
        <begin position="630"/>
        <end position="649"/>
    </location>
</feature>
<evidence type="ECO:0000259" key="9">
    <source>
        <dbReference type="PROSITE" id="PS50850"/>
    </source>
</evidence>
<dbReference type="OrthoDB" id="4540492at2759"/>
<feature type="compositionally biased region" description="Polar residues" evidence="7">
    <location>
        <begin position="755"/>
        <end position="793"/>
    </location>
</feature>
<feature type="transmembrane region" description="Helical" evidence="8">
    <location>
        <begin position="320"/>
        <end position="337"/>
    </location>
</feature>
<evidence type="ECO:0000256" key="3">
    <source>
        <dbReference type="ARBA" id="ARBA00022448"/>
    </source>
</evidence>
<dbReference type="InterPro" id="IPR036259">
    <property type="entry name" value="MFS_trans_sf"/>
</dbReference>
<comment type="similarity">
    <text evidence="2">Belongs to the major facilitator superfamily. Sugar transporter (TC 2.A.1.1) family.</text>
</comment>
<feature type="transmembrane region" description="Helical" evidence="8">
    <location>
        <begin position="292"/>
        <end position="313"/>
    </location>
</feature>
<feature type="transmembrane region" description="Helical" evidence="8">
    <location>
        <begin position="533"/>
        <end position="552"/>
    </location>
</feature>
<dbReference type="EMBL" id="MU004299">
    <property type="protein sequence ID" value="KAF2660475.1"/>
    <property type="molecule type" value="Genomic_DNA"/>
</dbReference>
<accession>A0A6A6TKB1</accession>
<comment type="subcellular location">
    <subcellularLocation>
        <location evidence="1">Membrane</location>
        <topology evidence="1">Multi-pass membrane protein</topology>
    </subcellularLocation>
</comment>
<feature type="domain" description="Major facilitator superfamily (MFS) profile" evidence="9">
    <location>
        <begin position="154"/>
        <end position="653"/>
    </location>
</feature>
<feature type="region of interest" description="Disordered" evidence="7">
    <location>
        <begin position="754"/>
        <end position="799"/>
    </location>
</feature>